<dbReference type="EMBL" id="LUGH01001504">
    <property type="protein sequence ID" value="OBZ81044.1"/>
    <property type="molecule type" value="Genomic_DNA"/>
</dbReference>
<feature type="transmembrane region" description="Helical" evidence="1">
    <location>
        <begin position="44"/>
        <end position="65"/>
    </location>
</feature>
<dbReference type="OrthoDB" id="120763at2759"/>
<keyword evidence="1" id="KW-0472">Membrane</keyword>
<name>A0A1C7N110_9FUNG</name>
<keyword evidence="1" id="KW-1133">Transmembrane helix</keyword>
<dbReference type="AlphaFoldDB" id="A0A1C7N110"/>
<evidence type="ECO:0000313" key="2">
    <source>
        <dbReference type="EMBL" id="OBZ81044.1"/>
    </source>
</evidence>
<protein>
    <submittedName>
        <fullName evidence="2">Uncharacterized protein</fullName>
    </submittedName>
</protein>
<gene>
    <name evidence="2" type="ORF">A0J61_10908</name>
</gene>
<reference evidence="2 3" key="1">
    <citation type="submission" date="2016-03" db="EMBL/GenBank/DDBJ databases">
        <title>Choanephora cucurbitarum.</title>
        <authorList>
            <person name="Min B."/>
            <person name="Park H."/>
            <person name="Park J.-H."/>
            <person name="Shin H.-D."/>
            <person name="Choi I.-G."/>
        </authorList>
    </citation>
    <scope>NUCLEOTIDE SEQUENCE [LARGE SCALE GENOMIC DNA]</scope>
    <source>
        <strain evidence="2 3">KUS-F28377</strain>
    </source>
</reference>
<accession>A0A1C7N110</accession>
<evidence type="ECO:0000313" key="3">
    <source>
        <dbReference type="Proteomes" id="UP000093000"/>
    </source>
</evidence>
<keyword evidence="1" id="KW-0812">Transmembrane</keyword>
<comment type="caution">
    <text evidence="2">The sequence shown here is derived from an EMBL/GenBank/DDBJ whole genome shotgun (WGS) entry which is preliminary data.</text>
</comment>
<organism evidence="2 3">
    <name type="scientific">Choanephora cucurbitarum</name>
    <dbReference type="NCBI Taxonomy" id="101091"/>
    <lineage>
        <taxon>Eukaryota</taxon>
        <taxon>Fungi</taxon>
        <taxon>Fungi incertae sedis</taxon>
        <taxon>Mucoromycota</taxon>
        <taxon>Mucoromycotina</taxon>
        <taxon>Mucoromycetes</taxon>
        <taxon>Mucorales</taxon>
        <taxon>Mucorineae</taxon>
        <taxon>Choanephoraceae</taxon>
        <taxon>Choanephoroideae</taxon>
        <taxon>Choanephora</taxon>
    </lineage>
</organism>
<sequence length="66" mass="7310">MYIAAVVDLYNEQTLAGPHSHCPHPRGKLVEALCVFLNANNKSIVWKTISIMVLVPLLMAILPLLK</sequence>
<dbReference type="Proteomes" id="UP000093000">
    <property type="component" value="Unassembled WGS sequence"/>
</dbReference>
<keyword evidence="3" id="KW-1185">Reference proteome</keyword>
<evidence type="ECO:0000256" key="1">
    <source>
        <dbReference type="SAM" id="Phobius"/>
    </source>
</evidence>
<proteinExistence type="predicted"/>
<dbReference type="InParanoid" id="A0A1C7N110"/>